<protein>
    <submittedName>
        <fullName evidence="2">Uncharacterized protein</fullName>
    </submittedName>
</protein>
<evidence type="ECO:0000256" key="1">
    <source>
        <dbReference type="SAM" id="MobiDB-lite"/>
    </source>
</evidence>
<feature type="compositionally biased region" description="Basic residues" evidence="1">
    <location>
        <begin position="75"/>
        <end position="89"/>
    </location>
</feature>
<dbReference type="AlphaFoldDB" id="A0A4C1UDW1"/>
<accession>A0A4C1UDW1</accession>
<proteinExistence type="predicted"/>
<organism evidence="2 3">
    <name type="scientific">Eumeta variegata</name>
    <name type="common">Bagworm moth</name>
    <name type="synonym">Eumeta japonica</name>
    <dbReference type="NCBI Taxonomy" id="151549"/>
    <lineage>
        <taxon>Eukaryota</taxon>
        <taxon>Metazoa</taxon>
        <taxon>Ecdysozoa</taxon>
        <taxon>Arthropoda</taxon>
        <taxon>Hexapoda</taxon>
        <taxon>Insecta</taxon>
        <taxon>Pterygota</taxon>
        <taxon>Neoptera</taxon>
        <taxon>Endopterygota</taxon>
        <taxon>Lepidoptera</taxon>
        <taxon>Glossata</taxon>
        <taxon>Ditrysia</taxon>
        <taxon>Tineoidea</taxon>
        <taxon>Psychidae</taxon>
        <taxon>Oiketicinae</taxon>
        <taxon>Eumeta</taxon>
    </lineage>
</organism>
<name>A0A4C1UDW1_EUMVA</name>
<comment type="caution">
    <text evidence="2">The sequence shown here is derived from an EMBL/GenBank/DDBJ whole genome shotgun (WGS) entry which is preliminary data.</text>
</comment>
<reference evidence="2 3" key="1">
    <citation type="journal article" date="2019" name="Commun. Biol.">
        <title>The bagworm genome reveals a unique fibroin gene that provides high tensile strength.</title>
        <authorList>
            <person name="Kono N."/>
            <person name="Nakamura H."/>
            <person name="Ohtoshi R."/>
            <person name="Tomita M."/>
            <person name="Numata K."/>
            <person name="Arakawa K."/>
        </authorList>
    </citation>
    <scope>NUCLEOTIDE SEQUENCE [LARGE SCALE GENOMIC DNA]</scope>
</reference>
<evidence type="ECO:0000313" key="3">
    <source>
        <dbReference type="Proteomes" id="UP000299102"/>
    </source>
</evidence>
<sequence length="103" mass="11374">MHKSTAKLSPIPIKEKKSSTYLFRSRFLESSPRFVTAVRTGAPPSPATFYRLSRGNSAATSPRAHKHVAATTKRQPIRHARRARGHRAKDGHGLTQYGIPASL</sequence>
<dbReference type="EMBL" id="BGZK01000164">
    <property type="protein sequence ID" value="GBP24625.1"/>
    <property type="molecule type" value="Genomic_DNA"/>
</dbReference>
<gene>
    <name evidence="2" type="ORF">EVAR_15831_1</name>
</gene>
<dbReference type="Proteomes" id="UP000299102">
    <property type="component" value="Unassembled WGS sequence"/>
</dbReference>
<keyword evidence="3" id="KW-1185">Reference proteome</keyword>
<feature type="region of interest" description="Disordered" evidence="1">
    <location>
        <begin position="45"/>
        <end position="103"/>
    </location>
</feature>
<evidence type="ECO:0000313" key="2">
    <source>
        <dbReference type="EMBL" id="GBP24625.1"/>
    </source>
</evidence>